<dbReference type="EMBL" id="JBHSPR010000012">
    <property type="protein sequence ID" value="MFC6018045.1"/>
    <property type="molecule type" value="Genomic_DNA"/>
</dbReference>
<accession>A0ABW1K941</accession>
<keyword evidence="3" id="KW-0238">DNA-binding</keyword>
<evidence type="ECO:0000259" key="5">
    <source>
        <dbReference type="Pfam" id="PF03466"/>
    </source>
</evidence>
<name>A0ABW1K941_9ACTN</name>
<evidence type="ECO:0000313" key="6">
    <source>
        <dbReference type="EMBL" id="MFC6018045.1"/>
    </source>
</evidence>
<dbReference type="Pfam" id="PF03466">
    <property type="entry name" value="LysR_substrate"/>
    <property type="match status" value="1"/>
</dbReference>
<evidence type="ECO:0000256" key="1">
    <source>
        <dbReference type="ARBA" id="ARBA00009437"/>
    </source>
</evidence>
<evidence type="ECO:0000256" key="3">
    <source>
        <dbReference type="ARBA" id="ARBA00023125"/>
    </source>
</evidence>
<sequence>MQFASPAVGPELVGVRDALGLLRDCRDRHGLLLREPTCEPRVVLLSESHTLAPKDDVTLNDLRDEPIAYLNDVSPQELQHWAGADLDGRSWRRGPVVGSVSELVTEIKLGRSIALVHRPAMPDHSTPGIVARPVAGLSPSRLELATPAHGTRPIVTEFAAHLLATARRPAVAA</sequence>
<evidence type="ECO:0000313" key="7">
    <source>
        <dbReference type="Proteomes" id="UP001596203"/>
    </source>
</evidence>
<proteinExistence type="inferred from homology"/>
<feature type="domain" description="LysR substrate-binding" evidence="5">
    <location>
        <begin position="20"/>
        <end position="165"/>
    </location>
</feature>
<dbReference type="PANTHER" id="PTHR30346:SF0">
    <property type="entry name" value="HCA OPERON TRANSCRIPTIONAL ACTIVATOR HCAR"/>
    <property type="match status" value="1"/>
</dbReference>
<dbReference type="SUPFAM" id="SSF53850">
    <property type="entry name" value="Periplasmic binding protein-like II"/>
    <property type="match status" value="1"/>
</dbReference>
<gene>
    <name evidence="6" type="ORF">ACFP2T_17775</name>
</gene>
<organism evidence="6 7">
    <name type="scientific">Plantactinospora solaniradicis</name>
    <dbReference type="NCBI Taxonomy" id="1723736"/>
    <lineage>
        <taxon>Bacteria</taxon>
        <taxon>Bacillati</taxon>
        <taxon>Actinomycetota</taxon>
        <taxon>Actinomycetes</taxon>
        <taxon>Micromonosporales</taxon>
        <taxon>Micromonosporaceae</taxon>
        <taxon>Plantactinospora</taxon>
    </lineage>
</organism>
<dbReference type="Proteomes" id="UP001596203">
    <property type="component" value="Unassembled WGS sequence"/>
</dbReference>
<dbReference type="PANTHER" id="PTHR30346">
    <property type="entry name" value="TRANSCRIPTIONAL DUAL REGULATOR HCAR-RELATED"/>
    <property type="match status" value="1"/>
</dbReference>
<keyword evidence="7" id="KW-1185">Reference proteome</keyword>
<evidence type="ECO:0000256" key="4">
    <source>
        <dbReference type="ARBA" id="ARBA00023163"/>
    </source>
</evidence>
<keyword evidence="4" id="KW-0804">Transcription</keyword>
<comment type="similarity">
    <text evidence="1">Belongs to the LysR transcriptional regulatory family.</text>
</comment>
<evidence type="ECO:0000256" key="2">
    <source>
        <dbReference type="ARBA" id="ARBA00023015"/>
    </source>
</evidence>
<dbReference type="Gene3D" id="3.40.190.10">
    <property type="entry name" value="Periplasmic binding protein-like II"/>
    <property type="match status" value="2"/>
</dbReference>
<dbReference type="InterPro" id="IPR005119">
    <property type="entry name" value="LysR_subst-bd"/>
</dbReference>
<protein>
    <submittedName>
        <fullName evidence="6">LysR substrate-binding domain-containing protein</fullName>
    </submittedName>
</protein>
<keyword evidence="2" id="KW-0805">Transcription regulation</keyword>
<comment type="caution">
    <text evidence="6">The sequence shown here is derived from an EMBL/GenBank/DDBJ whole genome shotgun (WGS) entry which is preliminary data.</text>
</comment>
<dbReference type="RefSeq" id="WP_377423065.1">
    <property type="nucleotide sequence ID" value="NZ_JBHSPR010000012.1"/>
</dbReference>
<reference evidence="7" key="1">
    <citation type="journal article" date="2019" name="Int. J. Syst. Evol. Microbiol.">
        <title>The Global Catalogue of Microorganisms (GCM) 10K type strain sequencing project: providing services to taxonomists for standard genome sequencing and annotation.</title>
        <authorList>
            <consortium name="The Broad Institute Genomics Platform"/>
            <consortium name="The Broad Institute Genome Sequencing Center for Infectious Disease"/>
            <person name="Wu L."/>
            <person name="Ma J."/>
        </authorList>
    </citation>
    <scope>NUCLEOTIDE SEQUENCE [LARGE SCALE GENOMIC DNA]</scope>
    <source>
        <strain evidence="7">ZS-35-S2</strain>
    </source>
</reference>